<keyword evidence="5" id="KW-1185">Reference proteome</keyword>
<dbReference type="PANTHER" id="PTHR20931">
    <property type="entry name" value="TETRATRICOPEPTIDE REPEAT PROTEIN 30"/>
    <property type="match status" value="1"/>
</dbReference>
<dbReference type="GO" id="GO:0042073">
    <property type="term" value="P:intraciliary transport"/>
    <property type="evidence" value="ECO:0007669"/>
    <property type="project" value="UniProtKB-UniRule"/>
</dbReference>
<keyword evidence="3" id="KW-0970">Cilium biogenesis/degradation</keyword>
<accession>A0ABD2LH98</accession>
<comment type="subcellular location">
    <subcellularLocation>
        <location evidence="3">Cell projection</location>
        <location evidence="3">Cilium</location>
    </subcellularLocation>
</comment>
<keyword evidence="2 3" id="KW-0802">TPR repeat</keyword>
<evidence type="ECO:0000313" key="5">
    <source>
        <dbReference type="Proteomes" id="UP001620626"/>
    </source>
</evidence>
<dbReference type="EMBL" id="JBICBT010000413">
    <property type="protein sequence ID" value="KAL3114600.1"/>
    <property type="molecule type" value="Genomic_DNA"/>
</dbReference>
<sequence length="97" mass="10816">MIVCTELGVGMGSEVPFRSVGNTLLLHESAVVEACNLKFAIEYRMKNMEAAAEALSDLPARMEEELDPVTLHNQAQTDSQWLAIKWTKRIGQHFLAN</sequence>
<evidence type="ECO:0000256" key="1">
    <source>
        <dbReference type="ARBA" id="ARBA00022737"/>
    </source>
</evidence>
<dbReference type="Proteomes" id="UP001620626">
    <property type="component" value="Unassembled WGS sequence"/>
</dbReference>
<protein>
    <recommendedName>
        <fullName evidence="3">Tetratricopeptide repeat protein 30</fullName>
    </recommendedName>
</protein>
<name>A0ABD2LH98_9BILA</name>
<evidence type="ECO:0000313" key="4">
    <source>
        <dbReference type="EMBL" id="KAL3114600.1"/>
    </source>
</evidence>
<proteinExistence type="inferred from homology"/>
<dbReference type="InterPro" id="IPR039941">
    <property type="entry name" value="TT30"/>
</dbReference>
<comment type="similarity">
    <text evidence="3">Belongs to the TTC30/dfy-1/fleer family.</text>
</comment>
<comment type="caution">
    <text evidence="4">The sequence shown here is derived from an EMBL/GenBank/DDBJ whole genome shotgun (WGS) entry which is preliminary data.</text>
</comment>
<keyword evidence="3" id="KW-0966">Cell projection</keyword>
<evidence type="ECO:0000256" key="3">
    <source>
        <dbReference type="RuleBase" id="RU367070"/>
    </source>
</evidence>
<dbReference type="AlphaFoldDB" id="A0ABD2LH98"/>
<dbReference type="GO" id="GO:0005879">
    <property type="term" value="C:axonemal microtubule"/>
    <property type="evidence" value="ECO:0007669"/>
    <property type="project" value="UniProtKB-UniRule"/>
</dbReference>
<keyword evidence="1" id="KW-0677">Repeat</keyword>
<reference evidence="4 5" key="1">
    <citation type="submission" date="2024-10" db="EMBL/GenBank/DDBJ databases">
        <authorList>
            <person name="Kim D."/>
        </authorList>
    </citation>
    <scope>NUCLEOTIDE SEQUENCE [LARGE SCALE GENOMIC DNA]</scope>
    <source>
        <strain evidence="4">BH-2024</strain>
    </source>
</reference>
<keyword evidence="3" id="KW-0969">Cilium</keyword>
<comment type="function">
    <text evidence="3">Required for polyglutamylation of axonemal tubulin. Plays a role in anterograde intraflagellar transport (IFT), the process by which cilia precursors are transported from the base of the cilium to the site of their incorporation at the tip.</text>
</comment>
<gene>
    <name evidence="4" type="ORF">niasHT_014407</name>
</gene>
<organism evidence="4 5">
    <name type="scientific">Heterodera trifolii</name>
    <dbReference type="NCBI Taxonomy" id="157864"/>
    <lineage>
        <taxon>Eukaryota</taxon>
        <taxon>Metazoa</taxon>
        <taxon>Ecdysozoa</taxon>
        <taxon>Nematoda</taxon>
        <taxon>Chromadorea</taxon>
        <taxon>Rhabditida</taxon>
        <taxon>Tylenchina</taxon>
        <taxon>Tylenchomorpha</taxon>
        <taxon>Tylenchoidea</taxon>
        <taxon>Heteroderidae</taxon>
        <taxon>Heteroderinae</taxon>
        <taxon>Heterodera</taxon>
    </lineage>
</organism>
<evidence type="ECO:0000256" key="2">
    <source>
        <dbReference type="ARBA" id="ARBA00022803"/>
    </source>
</evidence>
<dbReference type="PANTHER" id="PTHR20931:SF0">
    <property type="entry name" value="TETRATRICOPEPTIDE REPEAT PROTEIN 30"/>
    <property type="match status" value="1"/>
</dbReference>